<proteinExistence type="inferred from homology"/>
<dbReference type="Pfam" id="PF01435">
    <property type="entry name" value="Peptidase_M48"/>
    <property type="match status" value="1"/>
</dbReference>
<evidence type="ECO:0000256" key="6">
    <source>
        <dbReference type="RuleBase" id="RU003983"/>
    </source>
</evidence>
<evidence type="ECO:0000256" key="3">
    <source>
        <dbReference type="ARBA" id="ARBA00022801"/>
    </source>
</evidence>
<dbReference type="GO" id="GO:0046872">
    <property type="term" value="F:metal ion binding"/>
    <property type="evidence" value="ECO:0007669"/>
    <property type="project" value="UniProtKB-KW"/>
</dbReference>
<sequence>MAPRPASRLFTAPFTRSLPRAARHTGRFQSRAFSQTSRQQQRYNYQRFQSTSNLLYRWAQSPNFYYQVGLLSAGAGGFYIYNLEEVPISGRRRFNFVSDEYVRSTSDSAYRQILAEYRGKILPEHHPLHRMVERVLERLIPHSGLPAETNRWTVHVINDDTKNAFVLPGGHVFVFRGILDVAKGEDGLAAVLGHEIAHNVANHVGEKLSQSSVIMPLAYLVSFALGLGDFGITNMAIEFGLNRPNGRKQESEADYIGLMMMSEACYDPRAAAQMWARMEQMEKAQGGAPPQFMSTHPASHQRQENIKDWLPKAEMKREQSGCSMIGAYSEDFGRAFSRFT</sequence>
<comment type="caution">
    <text evidence="8">The sequence shown here is derived from an EMBL/GenBank/DDBJ whole genome shotgun (WGS) entry which is preliminary data.</text>
</comment>
<evidence type="ECO:0000313" key="9">
    <source>
        <dbReference type="Proteomes" id="UP000243723"/>
    </source>
</evidence>
<evidence type="ECO:0000256" key="1">
    <source>
        <dbReference type="ARBA" id="ARBA00022670"/>
    </source>
</evidence>
<evidence type="ECO:0000256" key="5">
    <source>
        <dbReference type="ARBA" id="ARBA00023049"/>
    </source>
</evidence>
<dbReference type="STRING" id="40998.A0A2P7YGI4"/>
<dbReference type="PANTHER" id="PTHR22726">
    <property type="entry name" value="METALLOENDOPEPTIDASE OMA1"/>
    <property type="match status" value="1"/>
</dbReference>
<organism evidence="8 9">
    <name type="scientific">Elsinoe australis</name>
    <dbReference type="NCBI Taxonomy" id="40998"/>
    <lineage>
        <taxon>Eukaryota</taxon>
        <taxon>Fungi</taxon>
        <taxon>Dikarya</taxon>
        <taxon>Ascomycota</taxon>
        <taxon>Pezizomycotina</taxon>
        <taxon>Dothideomycetes</taxon>
        <taxon>Dothideomycetidae</taxon>
        <taxon>Myriangiales</taxon>
        <taxon>Elsinoaceae</taxon>
        <taxon>Elsinoe</taxon>
    </lineage>
</organism>
<dbReference type="Gene3D" id="3.30.2010.10">
    <property type="entry name" value="Metalloproteases ('zincins'), catalytic domain"/>
    <property type="match status" value="1"/>
</dbReference>
<dbReference type="OrthoDB" id="7464992at2759"/>
<reference evidence="8 9" key="1">
    <citation type="submission" date="2017-05" db="EMBL/GenBank/DDBJ databases">
        <title>Draft genome sequence of Elsinoe australis.</title>
        <authorList>
            <person name="Cheng Q."/>
        </authorList>
    </citation>
    <scope>NUCLEOTIDE SEQUENCE [LARGE SCALE GENOMIC DNA]</scope>
    <source>
        <strain evidence="8 9">NL1</strain>
    </source>
</reference>
<name>A0A2P7YGI4_9PEZI</name>
<accession>A0A2P7YGI4</accession>
<dbReference type="InterPro" id="IPR001915">
    <property type="entry name" value="Peptidase_M48"/>
</dbReference>
<keyword evidence="9" id="KW-1185">Reference proteome</keyword>
<keyword evidence="4 6" id="KW-0862">Zinc</keyword>
<dbReference type="GO" id="GO:0005743">
    <property type="term" value="C:mitochondrial inner membrane"/>
    <property type="evidence" value="ECO:0007669"/>
    <property type="project" value="TreeGrafter"/>
</dbReference>
<evidence type="ECO:0000256" key="2">
    <source>
        <dbReference type="ARBA" id="ARBA00022723"/>
    </source>
</evidence>
<dbReference type="CDD" id="cd07331">
    <property type="entry name" value="M48C_Oma1_like"/>
    <property type="match status" value="1"/>
</dbReference>
<keyword evidence="5 6" id="KW-0482">Metalloprotease</keyword>
<evidence type="ECO:0000259" key="7">
    <source>
        <dbReference type="Pfam" id="PF01435"/>
    </source>
</evidence>
<comment type="similarity">
    <text evidence="6">Belongs to the peptidase M48 family.</text>
</comment>
<dbReference type="PANTHER" id="PTHR22726:SF1">
    <property type="entry name" value="METALLOENDOPEPTIDASE OMA1, MITOCHONDRIAL"/>
    <property type="match status" value="1"/>
</dbReference>
<evidence type="ECO:0000313" key="8">
    <source>
        <dbReference type="EMBL" id="PSK35067.1"/>
    </source>
</evidence>
<feature type="domain" description="Peptidase M48" evidence="7">
    <location>
        <begin position="131"/>
        <end position="309"/>
    </location>
</feature>
<dbReference type="GO" id="GO:0004222">
    <property type="term" value="F:metalloendopeptidase activity"/>
    <property type="evidence" value="ECO:0007669"/>
    <property type="project" value="InterPro"/>
</dbReference>
<dbReference type="GO" id="GO:0034982">
    <property type="term" value="P:mitochondrial protein processing"/>
    <property type="evidence" value="ECO:0007669"/>
    <property type="project" value="TreeGrafter"/>
</dbReference>
<protein>
    <recommendedName>
        <fullName evidence="7">Peptidase M48 domain-containing protein</fullName>
    </recommendedName>
</protein>
<evidence type="ECO:0000256" key="4">
    <source>
        <dbReference type="ARBA" id="ARBA00022833"/>
    </source>
</evidence>
<dbReference type="EMBL" id="NHZQ01000445">
    <property type="protein sequence ID" value="PSK35067.1"/>
    <property type="molecule type" value="Genomic_DNA"/>
</dbReference>
<dbReference type="AlphaFoldDB" id="A0A2P7YGI4"/>
<keyword evidence="3 6" id="KW-0378">Hydrolase</keyword>
<dbReference type="Proteomes" id="UP000243723">
    <property type="component" value="Unassembled WGS sequence"/>
</dbReference>
<dbReference type="InterPro" id="IPR051156">
    <property type="entry name" value="Mito/Outer_Membr_Metalloprot"/>
</dbReference>
<keyword evidence="1 6" id="KW-0645">Protease</keyword>
<gene>
    <name evidence="8" type="ORF">B9Z65_1650</name>
</gene>
<keyword evidence="2" id="KW-0479">Metal-binding</keyword>
<dbReference type="GO" id="GO:0006515">
    <property type="term" value="P:protein quality control for misfolded or incompletely synthesized proteins"/>
    <property type="evidence" value="ECO:0007669"/>
    <property type="project" value="TreeGrafter"/>
</dbReference>
<comment type="cofactor">
    <cofactor evidence="6">
        <name>Zn(2+)</name>
        <dbReference type="ChEBI" id="CHEBI:29105"/>
    </cofactor>
    <text evidence="6">Binds 1 zinc ion per subunit.</text>
</comment>